<dbReference type="Gene3D" id="2.40.10.10">
    <property type="entry name" value="Trypsin-like serine proteases"/>
    <property type="match status" value="2"/>
</dbReference>
<comment type="caution">
    <text evidence="6">The sequence shown here is derived from an EMBL/GenBank/DDBJ whole genome shotgun (WGS) entry which is preliminary data.</text>
</comment>
<evidence type="ECO:0000256" key="5">
    <source>
        <dbReference type="SAM" id="SignalP"/>
    </source>
</evidence>
<evidence type="ECO:0000256" key="1">
    <source>
        <dbReference type="ARBA" id="ARBA00022670"/>
    </source>
</evidence>
<reference evidence="6" key="2">
    <citation type="submission" date="2020-09" db="EMBL/GenBank/DDBJ databases">
        <authorList>
            <person name="Sun Q."/>
            <person name="Ohkuma M."/>
        </authorList>
    </citation>
    <scope>NUCLEOTIDE SEQUENCE</scope>
    <source>
        <strain evidence="6">JCM 3091</strain>
    </source>
</reference>
<dbReference type="PANTHER" id="PTHR36234">
    <property type="entry name" value="LYSYL ENDOPEPTIDASE"/>
    <property type="match status" value="1"/>
</dbReference>
<dbReference type="EMBL" id="BMQC01000015">
    <property type="protein sequence ID" value="GGK39313.1"/>
    <property type="molecule type" value="Genomic_DNA"/>
</dbReference>
<evidence type="ECO:0000313" key="7">
    <source>
        <dbReference type="Proteomes" id="UP000662200"/>
    </source>
</evidence>
<keyword evidence="7" id="KW-1185">Reference proteome</keyword>
<dbReference type="GO" id="GO:0006508">
    <property type="term" value="P:proteolysis"/>
    <property type="evidence" value="ECO:0007669"/>
    <property type="project" value="UniProtKB-KW"/>
</dbReference>
<sequence length="421" mass="44152">MATHPEGMRTPMRATTRIAVLAAALSVPLVTATAFADTADAPAAAVDFGTPTVAEGVSGDLGGAEVVGTTRVRYAAPQETISHPGSSYVKVHINSLRLAPGDYLTVADRTGREVHTYHGDPTARGQAAAGDASHTVHRTRGFAAMSVEGDTAVVTVHRAGSARQSAAALDRAGYGVVIDRVWRGFSAAEFAAQQQKTRKVCGKDARRDMVCYKDKFPTEYGKSRAVARAVLNGKGYCTAWRVGNSNRMLTNNHCIADNAAAKSSEMQFSYDCATCGGNDPGVPTKVGGTELFKTNKALDYALVSVDKFDSISSFGTLFLETNPAKAGDKIYIPGHGDAKPKKIAIFDEVDGGAPCTVYSLSGTRVVYNCDTSGGNSGSPVFSATSHKVIALHNLGSCPNNNSGNMTTRIMAEIGSMIDNNG</sequence>
<feature type="chain" id="PRO_5035276972" description="Serine protease" evidence="5">
    <location>
        <begin position="37"/>
        <end position="421"/>
    </location>
</feature>
<feature type="signal peptide" evidence="5">
    <location>
        <begin position="1"/>
        <end position="36"/>
    </location>
</feature>
<dbReference type="SUPFAM" id="SSF50494">
    <property type="entry name" value="Trypsin-like serine proteases"/>
    <property type="match status" value="1"/>
</dbReference>
<evidence type="ECO:0000256" key="2">
    <source>
        <dbReference type="ARBA" id="ARBA00022729"/>
    </source>
</evidence>
<protein>
    <recommendedName>
        <fullName evidence="8">Serine protease</fullName>
    </recommendedName>
</protein>
<gene>
    <name evidence="6" type="ORF">GCM10010124_35020</name>
</gene>
<evidence type="ECO:0008006" key="8">
    <source>
        <dbReference type="Google" id="ProtNLM"/>
    </source>
</evidence>
<evidence type="ECO:0000256" key="3">
    <source>
        <dbReference type="ARBA" id="ARBA00022801"/>
    </source>
</evidence>
<evidence type="ECO:0000313" key="6">
    <source>
        <dbReference type="EMBL" id="GGK39313.1"/>
    </source>
</evidence>
<dbReference type="InterPro" id="IPR043504">
    <property type="entry name" value="Peptidase_S1_PA_chymotrypsin"/>
</dbReference>
<dbReference type="PROSITE" id="PS00673">
    <property type="entry name" value="V8_SER"/>
    <property type="match status" value="1"/>
</dbReference>
<name>A0A8J3BUS8_9ACTN</name>
<organism evidence="6 7">
    <name type="scientific">Pilimelia terevasa</name>
    <dbReference type="NCBI Taxonomy" id="53372"/>
    <lineage>
        <taxon>Bacteria</taxon>
        <taxon>Bacillati</taxon>
        <taxon>Actinomycetota</taxon>
        <taxon>Actinomycetes</taxon>
        <taxon>Micromonosporales</taxon>
        <taxon>Micromonosporaceae</taxon>
        <taxon>Pilimelia</taxon>
    </lineage>
</organism>
<keyword evidence="4" id="KW-0720">Serine protease</keyword>
<accession>A0A8J3BUS8</accession>
<dbReference type="Proteomes" id="UP000662200">
    <property type="component" value="Unassembled WGS sequence"/>
</dbReference>
<keyword evidence="2 5" id="KW-0732">Signal</keyword>
<evidence type="ECO:0000256" key="4">
    <source>
        <dbReference type="ARBA" id="ARBA00022825"/>
    </source>
</evidence>
<keyword evidence="1" id="KW-0645">Protease</keyword>
<dbReference type="InterPro" id="IPR000126">
    <property type="entry name" value="V8_ser_AS"/>
</dbReference>
<dbReference type="PANTHER" id="PTHR36234:SF5">
    <property type="entry name" value="LYSYL ENDOPEPTIDASE"/>
    <property type="match status" value="1"/>
</dbReference>
<dbReference type="GO" id="GO:0008236">
    <property type="term" value="F:serine-type peptidase activity"/>
    <property type="evidence" value="ECO:0007669"/>
    <property type="project" value="UniProtKB-KW"/>
</dbReference>
<proteinExistence type="predicted"/>
<dbReference type="InterPro" id="IPR009003">
    <property type="entry name" value="Peptidase_S1_PA"/>
</dbReference>
<dbReference type="Pfam" id="PF13365">
    <property type="entry name" value="Trypsin_2"/>
    <property type="match status" value="1"/>
</dbReference>
<dbReference type="AlphaFoldDB" id="A0A8J3BUS8"/>
<reference evidence="6" key="1">
    <citation type="journal article" date="2014" name="Int. J. Syst. Evol. Microbiol.">
        <title>Complete genome sequence of Corynebacterium casei LMG S-19264T (=DSM 44701T), isolated from a smear-ripened cheese.</title>
        <authorList>
            <consortium name="US DOE Joint Genome Institute (JGI-PGF)"/>
            <person name="Walter F."/>
            <person name="Albersmeier A."/>
            <person name="Kalinowski J."/>
            <person name="Ruckert C."/>
        </authorList>
    </citation>
    <scope>NUCLEOTIDE SEQUENCE</scope>
    <source>
        <strain evidence="6">JCM 3091</strain>
    </source>
</reference>
<keyword evidence="3" id="KW-0378">Hydrolase</keyword>